<dbReference type="InterPro" id="IPR011013">
    <property type="entry name" value="Gal_mutarotase_sf_dom"/>
</dbReference>
<evidence type="ECO:0000313" key="10">
    <source>
        <dbReference type="Proteomes" id="UP000094291"/>
    </source>
</evidence>
<dbReference type="GO" id="GO:0030288">
    <property type="term" value="C:outer membrane-bounded periplasmic space"/>
    <property type="evidence" value="ECO:0007669"/>
    <property type="project" value="TreeGrafter"/>
</dbReference>
<evidence type="ECO:0000256" key="6">
    <source>
        <dbReference type="ARBA" id="ARBA00022764"/>
    </source>
</evidence>
<protein>
    <recommendedName>
        <fullName evidence="4">Glucans biosynthesis protein D</fullName>
    </recommendedName>
</protein>
<dbReference type="InterPro" id="IPR014756">
    <property type="entry name" value="Ig_E-set"/>
</dbReference>
<dbReference type="InterPro" id="IPR013783">
    <property type="entry name" value="Ig-like_fold"/>
</dbReference>
<dbReference type="PROSITE" id="PS51318">
    <property type="entry name" value="TAT"/>
    <property type="match status" value="1"/>
</dbReference>
<dbReference type="OrthoDB" id="335750at2"/>
<evidence type="ECO:0000259" key="8">
    <source>
        <dbReference type="Pfam" id="PF04349"/>
    </source>
</evidence>
<dbReference type="Gene3D" id="2.70.98.10">
    <property type="match status" value="1"/>
</dbReference>
<evidence type="ECO:0000256" key="5">
    <source>
        <dbReference type="ARBA" id="ARBA00022729"/>
    </source>
</evidence>
<comment type="pathway">
    <text evidence="2">Glycan metabolism; osmoregulated periplasmic glucan (OPG) biosynthesis.</text>
</comment>
<evidence type="ECO:0000256" key="7">
    <source>
        <dbReference type="SAM" id="SignalP"/>
    </source>
</evidence>
<comment type="subcellular location">
    <subcellularLocation>
        <location evidence="1">Periplasm</location>
    </subcellularLocation>
</comment>
<dbReference type="PANTHER" id="PTHR30504">
    <property type="entry name" value="GLUCANS BIOSYNTHESIS PROTEIN"/>
    <property type="match status" value="1"/>
</dbReference>
<dbReference type="RefSeq" id="WP_068998530.1">
    <property type="nucleotide sequence ID" value="NZ_MDTQ01000001.1"/>
</dbReference>
<dbReference type="STRING" id="197479.BFW38_10450"/>
<dbReference type="InterPro" id="IPR014718">
    <property type="entry name" value="GH-type_carb-bd"/>
</dbReference>
<dbReference type="Proteomes" id="UP000094291">
    <property type="component" value="Unassembled WGS sequence"/>
</dbReference>
<keyword evidence="10" id="KW-1185">Reference proteome</keyword>
<dbReference type="Pfam" id="PF04349">
    <property type="entry name" value="MdoG"/>
    <property type="match status" value="1"/>
</dbReference>
<dbReference type="SUPFAM" id="SSF81296">
    <property type="entry name" value="E set domains"/>
    <property type="match status" value="1"/>
</dbReference>
<feature type="chain" id="PRO_5009119677" description="Glucans biosynthesis protein D" evidence="7">
    <location>
        <begin position="28"/>
        <end position="530"/>
    </location>
</feature>
<dbReference type="GO" id="GO:0030246">
    <property type="term" value="F:carbohydrate binding"/>
    <property type="evidence" value="ECO:0007669"/>
    <property type="project" value="InterPro"/>
</dbReference>
<dbReference type="GO" id="GO:0051274">
    <property type="term" value="P:beta-glucan biosynthetic process"/>
    <property type="evidence" value="ECO:0007669"/>
    <property type="project" value="TreeGrafter"/>
</dbReference>
<keyword evidence="5 7" id="KW-0732">Signal</keyword>
<organism evidence="9 10">
    <name type="scientific">Terasakiispira papahanaumokuakeensis</name>
    <dbReference type="NCBI Taxonomy" id="197479"/>
    <lineage>
        <taxon>Bacteria</taxon>
        <taxon>Pseudomonadati</taxon>
        <taxon>Pseudomonadota</taxon>
        <taxon>Gammaproteobacteria</taxon>
        <taxon>Oceanospirillales</taxon>
        <taxon>Terasakiispira</taxon>
    </lineage>
</organism>
<reference evidence="9 10" key="1">
    <citation type="submission" date="2016-08" db="EMBL/GenBank/DDBJ databases">
        <authorList>
            <person name="Seilhamer J.J."/>
        </authorList>
    </citation>
    <scope>NUCLEOTIDE SEQUENCE [LARGE SCALE GENOMIC DNA]</scope>
    <source>
        <strain evidence="9 10">PH27A</strain>
    </source>
</reference>
<dbReference type="SUPFAM" id="SSF74650">
    <property type="entry name" value="Galactose mutarotase-like"/>
    <property type="match status" value="1"/>
</dbReference>
<dbReference type="InterPro" id="IPR006311">
    <property type="entry name" value="TAT_signal"/>
</dbReference>
<name>A0A1E2VAM0_9GAMM</name>
<evidence type="ECO:0000256" key="2">
    <source>
        <dbReference type="ARBA" id="ARBA00005001"/>
    </source>
</evidence>
<evidence type="ECO:0000313" key="9">
    <source>
        <dbReference type="EMBL" id="ODC03902.1"/>
    </source>
</evidence>
<sequence length="530" mass="60330">MTLNRRDFLCQSAAWASLLALPSSRLAWGKTATEQHPFAFEHLVQQARNAAQQAYTPPPRPMPEITQQIDYAKWGEIKFDTDKAPFQQEGAYPVTFFHLGTYFQNAVRMYQVRQGQAQEIIYDPSLFKIPEDNPARQLPPNSGFAGFRFQEYDGADDWRTQDWLVFLGGCYLRTIGASGQYGLSARGVAVNPAVADQAEEFPNFTAFYIEETTDPEQPVVVCAQLDGPSITGAFRFTAHRGLDRSQGVEIEVEAEIFLRRDIERLGLMPLTSMFWYSEYGRERPYDWRPEVHDSDGLAIWMANGERLWRPLNNPRTTRVSAFSADSPQGFGLMQRDRNFDHYRDGVFYDRRPSLWIEPIKPLGQGAIQLLEIPTNDEIHDNIGAFWVPEAPAQAGQYHSLHYRMYWQDDNPHPATHIAQAISTRFGRGGQPGQPRPDNVYKVAVEFDRPEVLQQIPYGVMPEVVASTTAGKIVRTRVEPVPNGNVWRAIFDVALEADQIAELRLYLALEGKPLTETWAYQFDRNSLFPAT</sequence>
<dbReference type="EMBL" id="MDTQ01000001">
    <property type="protein sequence ID" value="ODC03902.1"/>
    <property type="molecule type" value="Genomic_DNA"/>
</dbReference>
<feature type="domain" description="Glucan biosynthesis periplasmic MdoG C-terminal" evidence="8">
    <location>
        <begin position="38"/>
        <end position="521"/>
    </location>
</feature>
<proteinExistence type="inferred from homology"/>
<dbReference type="PANTHER" id="PTHR30504:SF3">
    <property type="entry name" value="GLUCANS BIOSYNTHESIS PROTEIN D"/>
    <property type="match status" value="1"/>
</dbReference>
<evidence type="ECO:0000256" key="1">
    <source>
        <dbReference type="ARBA" id="ARBA00004418"/>
    </source>
</evidence>
<dbReference type="Gene3D" id="2.60.40.10">
    <property type="entry name" value="Immunoglobulins"/>
    <property type="match status" value="1"/>
</dbReference>
<dbReference type="PIRSF" id="PIRSF006281">
    <property type="entry name" value="MdoG"/>
    <property type="match status" value="1"/>
</dbReference>
<evidence type="ECO:0000256" key="3">
    <source>
        <dbReference type="ARBA" id="ARBA00009284"/>
    </source>
</evidence>
<feature type="signal peptide" evidence="7">
    <location>
        <begin position="1"/>
        <end position="27"/>
    </location>
</feature>
<comment type="caution">
    <text evidence="9">The sequence shown here is derived from an EMBL/GenBank/DDBJ whole genome shotgun (WGS) entry which is preliminary data.</text>
</comment>
<gene>
    <name evidence="9" type="ORF">BFW38_10450</name>
</gene>
<dbReference type="AlphaFoldDB" id="A0A1E2VAM0"/>
<dbReference type="UniPathway" id="UPA00637"/>
<evidence type="ECO:0000256" key="4">
    <source>
        <dbReference type="ARBA" id="ARBA00015372"/>
    </source>
</evidence>
<comment type="similarity">
    <text evidence="3">Belongs to the OpgD/OpgG family.</text>
</comment>
<keyword evidence="6" id="KW-0574">Periplasm</keyword>
<accession>A0A1E2VAM0</accession>
<dbReference type="GO" id="GO:0003824">
    <property type="term" value="F:catalytic activity"/>
    <property type="evidence" value="ECO:0007669"/>
    <property type="project" value="InterPro"/>
</dbReference>
<dbReference type="InterPro" id="IPR014438">
    <property type="entry name" value="Glucan_biosyn_MdoG/MdoD"/>
</dbReference>
<dbReference type="InterPro" id="IPR007444">
    <property type="entry name" value="Glucan_biosyn_MdoG_C"/>
</dbReference>